<evidence type="ECO:0000313" key="1">
    <source>
        <dbReference type="EMBL" id="CUP62255.1"/>
    </source>
</evidence>
<dbReference type="Proteomes" id="UP000095762">
    <property type="component" value="Unassembled WGS sequence"/>
</dbReference>
<proteinExistence type="predicted"/>
<dbReference type="RefSeq" id="WP_055059244.1">
    <property type="nucleotide sequence ID" value="NZ_CZBP01000001.1"/>
</dbReference>
<name>A0A174PV57_9FIRM</name>
<dbReference type="AlphaFoldDB" id="A0A174PV57"/>
<dbReference type="EMBL" id="CZBP01000001">
    <property type="protein sequence ID" value="CUP62255.1"/>
    <property type="molecule type" value="Genomic_DNA"/>
</dbReference>
<sequence>MLKEIKSEKDAITNVDLFNEIVAKVKESGNWPDSLIEYASPCNYEMTNIYNYMFDPCFILKPGESEGYYLDLGIYGNYSLTESINTLSLGTIKTLDESKEGVRKMAVLYGECLIAYEAILRDRKNLDAITRKGFDLHFMDSEGKISNWGYSGIKDRESALQRFHEYHEMDPDKYARAIIRDNMTRKEKTYA</sequence>
<accession>A0A174PV57</accession>
<evidence type="ECO:0000313" key="2">
    <source>
        <dbReference type="Proteomes" id="UP000095762"/>
    </source>
</evidence>
<organism evidence="1 2">
    <name type="scientific">Blautia obeum</name>
    <dbReference type="NCBI Taxonomy" id="40520"/>
    <lineage>
        <taxon>Bacteria</taxon>
        <taxon>Bacillati</taxon>
        <taxon>Bacillota</taxon>
        <taxon>Clostridia</taxon>
        <taxon>Lachnospirales</taxon>
        <taxon>Lachnospiraceae</taxon>
        <taxon>Blautia</taxon>
    </lineage>
</organism>
<reference evidence="1 2" key="1">
    <citation type="submission" date="2015-09" db="EMBL/GenBank/DDBJ databases">
        <authorList>
            <consortium name="Pathogen Informatics"/>
        </authorList>
    </citation>
    <scope>NUCLEOTIDE SEQUENCE [LARGE SCALE GENOMIC DNA]</scope>
    <source>
        <strain evidence="1 2">2789STDY5834957</strain>
    </source>
</reference>
<protein>
    <submittedName>
        <fullName evidence="1">Uncharacterized protein</fullName>
    </submittedName>
</protein>
<gene>
    <name evidence="1" type="ORF">ERS852569_00212</name>
</gene>